<dbReference type="Proteomes" id="UP001300261">
    <property type="component" value="Unassembled WGS sequence"/>
</dbReference>
<dbReference type="InterPro" id="IPR011711">
    <property type="entry name" value="GntR_C"/>
</dbReference>
<keyword evidence="3" id="KW-0804">Transcription</keyword>
<dbReference type="CDD" id="cd07377">
    <property type="entry name" value="WHTH_GntR"/>
    <property type="match status" value="1"/>
</dbReference>
<proteinExistence type="predicted"/>
<dbReference type="PANTHER" id="PTHR43537:SF24">
    <property type="entry name" value="GLUCONATE OPERON TRANSCRIPTIONAL REPRESSOR"/>
    <property type="match status" value="1"/>
</dbReference>
<dbReference type="SMART" id="SM00345">
    <property type="entry name" value="HTH_GNTR"/>
    <property type="match status" value="1"/>
</dbReference>
<dbReference type="SUPFAM" id="SSF46785">
    <property type="entry name" value="Winged helix' DNA-binding domain"/>
    <property type="match status" value="1"/>
</dbReference>
<evidence type="ECO:0000313" key="6">
    <source>
        <dbReference type="Proteomes" id="UP001300261"/>
    </source>
</evidence>
<dbReference type="PROSITE" id="PS50949">
    <property type="entry name" value="HTH_GNTR"/>
    <property type="match status" value="1"/>
</dbReference>
<dbReference type="Gene3D" id="1.10.10.10">
    <property type="entry name" value="Winged helix-like DNA-binding domain superfamily/Winged helix DNA-binding domain"/>
    <property type="match status" value="1"/>
</dbReference>
<gene>
    <name evidence="5" type="ORF">ON753_04185</name>
</gene>
<dbReference type="RefSeq" id="WP_265961299.1">
    <property type="nucleotide sequence ID" value="NZ_JAPEVI010000002.1"/>
</dbReference>
<protein>
    <submittedName>
        <fullName evidence="5">FadR/GntR family transcriptional regulator</fullName>
    </submittedName>
</protein>
<comment type="caution">
    <text evidence="5">The sequence shown here is derived from an EMBL/GenBank/DDBJ whole genome shotgun (WGS) entry which is preliminary data.</text>
</comment>
<sequence>MASTVCEKLRTQIEEGKYAVGDRLPSEARLTEEFSVSRTVIREAVATLRADGLLDSRQGAGVFVLAPAEKTPLPFQNVEPARISSMIEMLELRTAVETEAAALAARRRSPAQLETLFETLHTLQELFAKGESSPQADFDLHMAIADATNNPRFREFLELVGPGIIPRRALATTSGGPELKAYVAILDREHGDIVQAIADGNADEAREAMRNHLLGSQARYRALLRRTTAGAGKGRAAMSGPSG</sequence>
<name>A0ABT3QXE2_9HYPH</name>
<keyword evidence="6" id="KW-1185">Reference proteome</keyword>
<dbReference type="EMBL" id="JAPEVI010000002">
    <property type="protein sequence ID" value="MCX2721608.1"/>
    <property type="molecule type" value="Genomic_DNA"/>
</dbReference>
<evidence type="ECO:0000256" key="1">
    <source>
        <dbReference type="ARBA" id="ARBA00023015"/>
    </source>
</evidence>
<dbReference type="Pfam" id="PF00392">
    <property type="entry name" value="GntR"/>
    <property type="match status" value="1"/>
</dbReference>
<dbReference type="PRINTS" id="PR00035">
    <property type="entry name" value="HTHGNTR"/>
</dbReference>
<evidence type="ECO:0000256" key="3">
    <source>
        <dbReference type="ARBA" id="ARBA00023163"/>
    </source>
</evidence>
<keyword evidence="1" id="KW-0805">Transcription regulation</keyword>
<dbReference type="InterPro" id="IPR008920">
    <property type="entry name" value="TF_FadR/GntR_C"/>
</dbReference>
<dbReference type="Pfam" id="PF07729">
    <property type="entry name" value="FCD"/>
    <property type="match status" value="1"/>
</dbReference>
<dbReference type="SUPFAM" id="SSF48008">
    <property type="entry name" value="GntR ligand-binding domain-like"/>
    <property type="match status" value="1"/>
</dbReference>
<feature type="domain" description="HTH gntR-type" evidence="4">
    <location>
        <begin position="1"/>
        <end position="67"/>
    </location>
</feature>
<organism evidence="5 6">
    <name type="scientific">Roseibium salinum</name>
    <dbReference type="NCBI Taxonomy" id="1604349"/>
    <lineage>
        <taxon>Bacteria</taxon>
        <taxon>Pseudomonadati</taxon>
        <taxon>Pseudomonadota</taxon>
        <taxon>Alphaproteobacteria</taxon>
        <taxon>Hyphomicrobiales</taxon>
        <taxon>Stappiaceae</taxon>
        <taxon>Roseibium</taxon>
    </lineage>
</organism>
<dbReference type="Gene3D" id="1.20.120.530">
    <property type="entry name" value="GntR ligand-binding domain-like"/>
    <property type="match status" value="1"/>
</dbReference>
<reference evidence="5 6" key="1">
    <citation type="journal article" date="2016" name="Int. J. Syst. Evol. Microbiol.">
        <title>Labrenzia salina sp. nov., isolated from the rhizosphere of the halophyte Arthrocnemum macrostachyum.</title>
        <authorList>
            <person name="Camacho M."/>
            <person name="Redondo-Gomez S."/>
            <person name="Rodriguez-Llorente I."/>
            <person name="Rohde M."/>
            <person name="Sproer C."/>
            <person name="Schumann P."/>
            <person name="Klenk H.P."/>
            <person name="Montero-Calasanz M.D.C."/>
        </authorList>
    </citation>
    <scope>NUCLEOTIDE SEQUENCE [LARGE SCALE GENOMIC DNA]</scope>
    <source>
        <strain evidence="5 6">DSM 29163</strain>
    </source>
</reference>
<evidence type="ECO:0000256" key="2">
    <source>
        <dbReference type="ARBA" id="ARBA00023125"/>
    </source>
</evidence>
<accession>A0ABT3QXE2</accession>
<evidence type="ECO:0000313" key="5">
    <source>
        <dbReference type="EMBL" id="MCX2721608.1"/>
    </source>
</evidence>
<dbReference type="PANTHER" id="PTHR43537">
    <property type="entry name" value="TRANSCRIPTIONAL REGULATOR, GNTR FAMILY"/>
    <property type="match status" value="1"/>
</dbReference>
<dbReference type="InterPro" id="IPR036390">
    <property type="entry name" value="WH_DNA-bd_sf"/>
</dbReference>
<dbReference type="InterPro" id="IPR000524">
    <property type="entry name" value="Tscrpt_reg_HTH_GntR"/>
</dbReference>
<keyword evidence="2" id="KW-0238">DNA-binding</keyword>
<evidence type="ECO:0000259" key="4">
    <source>
        <dbReference type="PROSITE" id="PS50949"/>
    </source>
</evidence>
<dbReference type="InterPro" id="IPR036388">
    <property type="entry name" value="WH-like_DNA-bd_sf"/>
</dbReference>
<dbReference type="SMART" id="SM00895">
    <property type="entry name" value="FCD"/>
    <property type="match status" value="1"/>
</dbReference>